<dbReference type="InterPro" id="IPR012337">
    <property type="entry name" value="RNaseH-like_sf"/>
</dbReference>
<dbReference type="EMBL" id="OU594945">
    <property type="protein sequence ID" value="CAG9289008.1"/>
    <property type="molecule type" value="Genomic_DNA"/>
</dbReference>
<gene>
    <name evidence="3" type="ORF">PTTT1_LOCUS40283</name>
</gene>
<dbReference type="Gene3D" id="3.30.420.10">
    <property type="entry name" value="Ribonuclease H-like superfamily/Ribonuclease H"/>
    <property type="match status" value="1"/>
</dbReference>
<organism evidence="3">
    <name type="scientific">Phaeodactylum tricornutum</name>
    <name type="common">Diatom</name>
    <dbReference type="NCBI Taxonomy" id="2850"/>
    <lineage>
        <taxon>Eukaryota</taxon>
        <taxon>Sar</taxon>
        <taxon>Stramenopiles</taxon>
        <taxon>Ochrophyta</taxon>
        <taxon>Bacillariophyta</taxon>
        <taxon>Bacillariophyceae</taxon>
        <taxon>Bacillariophycidae</taxon>
        <taxon>Naviculales</taxon>
        <taxon>Phaeodactylaceae</taxon>
        <taxon>Phaeodactylum</taxon>
    </lineage>
</organism>
<feature type="chain" id="PRO_5035429241" description="RNase H type-1 domain-containing protein" evidence="1">
    <location>
        <begin position="17"/>
        <end position="402"/>
    </location>
</feature>
<dbReference type="GO" id="GO:0003676">
    <property type="term" value="F:nucleic acid binding"/>
    <property type="evidence" value="ECO:0007669"/>
    <property type="project" value="InterPro"/>
</dbReference>
<evidence type="ECO:0000313" key="3">
    <source>
        <dbReference type="EMBL" id="CAG9289008.1"/>
    </source>
</evidence>
<feature type="signal peptide" evidence="1">
    <location>
        <begin position="1"/>
        <end position="16"/>
    </location>
</feature>
<dbReference type="InterPro" id="IPR036397">
    <property type="entry name" value="RNaseH_sf"/>
</dbReference>
<dbReference type="PROSITE" id="PS50879">
    <property type="entry name" value="RNASE_H_1"/>
    <property type="match status" value="1"/>
</dbReference>
<evidence type="ECO:0000256" key="1">
    <source>
        <dbReference type="SAM" id="SignalP"/>
    </source>
</evidence>
<dbReference type="GO" id="GO:0004523">
    <property type="term" value="F:RNA-DNA hybrid ribonuclease activity"/>
    <property type="evidence" value="ECO:0007669"/>
    <property type="project" value="InterPro"/>
</dbReference>
<dbReference type="Proteomes" id="UP000836788">
    <property type="component" value="Chromosome 4"/>
</dbReference>
<proteinExistence type="predicted"/>
<evidence type="ECO:0000259" key="2">
    <source>
        <dbReference type="PROSITE" id="PS50879"/>
    </source>
</evidence>
<sequence length="402" mass="45787">MVFTLLKNLIYILTSALTVRFDGSLRYPSDPGFPVNTLGRLSACAVSIHNCKEQNILGGRLLNANVLTTSAEAEYEGVLLGLEGLMDLYQGRLKQIAAPPSGATIMFEGDCKTVINQLRRKARPRKLQRYFDEAISIIEKIPWKIEFRHNPRTENLLCDRLCGKILSDHEAGYYSLVRQELATLTQFFEEERKSAESGKFETLLQMFLNRHFSEGRSLIPYSKRPKLYRNIAKVACERRDFLALIRVGQLLEIEARTVWPSILQAIDKNSNIECEVLSTGAPAIGVECVDDDTLLVEGVVYQLVGQRSLGMGDFKEVLRQQRRHRNLLQRLDLHVTAVEQRLNEWTTPNLTVEDETQATNVDIDVHSHILEEFPLDVIDWCERASESEGWYDTGTFWHISGT</sequence>
<dbReference type="AlphaFoldDB" id="A0A8J9TJ72"/>
<dbReference type="Pfam" id="PF13456">
    <property type="entry name" value="RVT_3"/>
    <property type="match status" value="1"/>
</dbReference>
<dbReference type="SUPFAM" id="SSF53098">
    <property type="entry name" value="Ribonuclease H-like"/>
    <property type="match status" value="1"/>
</dbReference>
<feature type="domain" description="RNase H type-1" evidence="2">
    <location>
        <begin position="13"/>
        <end position="167"/>
    </location>
</feature>
<keyword evidence="1" id="KW-0732">Signal</keyword>
<accession>A0A8J9TJ72</accession>
<name>A0A8J9TJ72_PHATR</name>
<protein>
    <recommendedName>
        <fullName evidence="2">RNase H type-1 domain-containing protein</fullName>
    </recommendedName>
</protein>
<reference evidence="3" key="1">
    <citation type="submission" date="2022-02" db="EMBL/GenBank/DDBJ databases">
        <authorList>
            <person name="Giguere J D."/>
        </authorList>
    </citation>
    <scope>NUCLEOTIDE SEQUENCE</scope>
    <source>
        <strain evidence="3">CCAP 1055/1</strain>
    </source>
</reference>
<dbReference type="InterPro" id="IPR002156">
    <property type="entry name" value="RNaseH_domain"/>
</dbReference>